<accession>A0A1I7IHG4</accession>
<dbReference type="UniPathway" id="UPA00077">
    <property type="reaction ID" value="UER00155"/>
</dbReference>
<dbReference type="Proteomes" id="UP000183656">
    <property type="component" value="Unassembled WGS sequence"/>
</dbReference>
<dbReference type="GO" id="GO:0046654">
    <property type="term" value="P:tetrahydrofolate biosynthetic process"/>
    <property type="evidence" value="ECO:0007669"/>
    <property type="project" value="UniProtKB-UniPathway"/>
</dbReference>
<evidence type="ECO:0000256" key="7">
    <source>
        <dbReference type="ARBA" id="ARBA00022777"/>
    </source>
</evidence>
<dbReference type="CDD" id="cd00483">
    <property type="entry name" value="HPPK"/>
    <property type="match status" value="1"/>
</dbReference>
<dbReference type="GO" id="GO:0016301">
    <property type="term" value="F:kinase activity"/>
    <property type="evidence" value="ECO:0007669"/>
    <property type="project" value="UniProtKB-KW"/>
</dbReference>
<dbReference type="OrthoDB" id="9808041at2"/>
<keyword evidence="15" id="KW-1185">Reference proteome</keyword>
<evidence type="ECO:0000256" key="4">
    <source>
        <dbReference type="ARBA" id="ARBA00016218"/>
    </source>
</evidence>
<dbReference type="InterPro" id="IPR000550">
    <property type="entry name" value="Hppk"/>
</dbReference>
<evidence type="ECO:0000256" key="11">
    <source>
        <dbReference type="ARBA" id="ARBA00029766"/>
    </source>
</evidence>
<evidence type="ECO:0000256" key="1">
    <source>
        <dbReference type="ARBA" id="ARBA00005051"/>
    </source>
</evidence>
<dbReference type="PANTHER" id="PTHR43071">
    <property type="entry name" value="2-AMINO-4-HYDROXY-6-HYDROXYMETHYLDIHYDROPTERIDINE PYROPHOSPHOKINASE"/>
    <property type="match status" value="1"/>
</dbReference>
<evidence type="ECO:0000256" key="2">
    <source>
        <dbReference type="ARBA" id="ARBA00005810"/>
    </source>
</evidence>
<dbReference type="RefSeq" id="WP_139235393.1">
    <property type="nucleotide sequence ID" value="NZ_CYIG01000031.1"/>
</dbReference>
<dbReference type="NCBIfam" id="TIGR01498">
    <property type="entry name" value="folK"/>
    <property type="match status" value="1"/>
</dbReference>
<keyword evidence="6" id="KW-0547">Nucleotide-binding</keyword>
<dbReference type="STRING" id="343013.SAMN04489707_101677"/>
<gene>
    <name evidence="14" type="ORF">SAMN04489707_101677</name>
</gene>
<comment type="pathway">
    <text evidence="1">Cofactor biosynthesis; tetrahydrofolate biosynthesis; 2-amino-4-hydroxy-6-hydroxymethyl-7,8-dihydropteridine diphosphate from 7,8-dihydroneopterin triphosphate: step 4/4.</text>
</comment>
<evidence type="ECO:0000256" key="6">
    <source>
        <dbReference type="ARBA" id="ARBA00022741"/>
    </source>
</evidence>
<dbReference type="GO" id="GO:0005524">
    <property type="term" value="F:ATP binding"/>
    <property type="evidence" value="ECO:0007669"/>
    <property type="project" value="UniProtKB-KW"/>
</dbReference>
<dbReference type="GO" id="GO:0003848">
    <property type="term" value="F:2-amino-4-hydroxy-6-hydroxymethyldihydropteridine diphosphokinase activity"/>
    <property type="evidence" value="ECO:0007669"/>
    <property type="project" value="UniProtKB-EC"/>
</dbReference>
<dbReference type="EMBL" id="FPBX01000016">
    <property type="protein sequence ID" value="SFU72326.1"/>
    <property type="molecule type" value="Genomic_DNA"/>
</dbReference>
<dbReference type="PROSITE" id="PS00794">
    <property type="entry name" value="HPPK"/>
    <property type="match status" value="1"/>
</dbReference>
<dbReference type="Gene3D" id="3.30.70.560">
    <property type="entry name" value="7,8-Dihydro-6-hydroxymethylpterin-pyrophosphokinase HPPK"/>
    <property type="match status" value="1"/>
</dbReference>
<evidence type="ECO:0000256" key="8">
    <source>
        <dbReference type="ARBA" id="ARBA00022840"/>
    </source>
</evidence>
<evidence type="ECO:0000256" key="5">
    <source>
        <dbReference type="ARBA" id="ARBA00022679"/>
    </source>
</evidence>
<comment type="similarity">
    <text evidence="2">Belongs to the HPPK family.</text>
</comment>
<dbReference type="GO" id="GO:0046656">
    <property type="term" value="P:folic acid biosynthetic process"/>
    <property type="evidence" value="ECO:0007669"/>
    <property type="project" value="UniProtKB-KW"/>
</dbReference>
<evidence type="ECO:0000256" key="9">
    <source>
        <dbReference type="ARBA" id="ARBA00022909"/>
    </source>
</evidence>
<keyword evidence="7 14" id="KW-0418">Kinase</keyword>
<keyword evidence="8" id="KW-0067">ATP-binding</keyword>
<feature type="domain" description="7,8-dihydro-6-hydroxymethylpterin-pyrophosphokinase" evidence="13">
    <location>
        <begin position="96"/>
        <end position="107"/>
    </location>
</feature>
<organism evidence="14 15">
    <name type="scientific">Paenacidovorax caeni</name>
    <dbReference type="NCBI Taxonomy" id="343013"/>
    <lineage>
        <taxon>Bacteria</taxon>
        <taxon>Pseudomonadati</taxon>
        <taxon>Pseudomonadota</taxon>
        <taxon>Betaproteobacteria</taxon>
        <taxon>Burkholderiales</taxon>
        <taxon>Comamonadaceae</taxon>
        <taxon>Paenacidovorax</taxon>
    </lineage>
</organism>
<name>A0A1I7IHG4_9BURK</name>
<dbReference type="PANTHER" id="PTHR43071:SF1">
    <property type="entry name" value="2-AMINO-4-HYDROXY-6-HYDROXYMETHYLDIHYDROPTERIDINE PYROPHOSPHOKINASE"/>
    <property type="match status" value="1"/>
</dbReference>
<evidence type="ECO:0000256" key="12">
    <source>
        <dbReference type="ARBA" id="ARBA00033413"/>
    </source>
</evidence>
<sequence>MRGRVTDPAAVPAWIGLGANLGDARAALAGAVQAMGRLAGTQVVRVSSLYRSAPVDATGPDYLNAVAELRTTLAPQALLQALQALELAAGRERPYRNAPRTLDLDVLLYGSQSIATPTLTVPHPRLWERAFVLLPLAELRPGWATPAQLRAVAGQRIECLGAW</sequence>
<dbReference type="SUPFAM" id="SSF55083">
    <property type="entry name" value="6-hydroxymethyl-7,8-dihydropterin pyrophosphokinase, HPPK"/>
    <property type="match status" value="1"/>
</dbReference>
<protein>
    <recommendedName>
        <fullName evidence="4">2-amino-4-hydroxy-6-hydroxymethyldihydropteridine pyrophosphokinase</fullName>
        <ecNumber evidence="3">2.7.6.3</ecNumber>
    </recommendedName>
    <alternativeName>
        <fullName evidence="11">6-hydroxymethyl-7,8-dihydropterin pyrophosphokinase</fullName>
    </alternativeName>
    <alternativeName>
        <fullName evidence="12">7,8-dihydro-6-hydroxymethylpterin-pyrophosphokinase</fullName>
    </alternativeName>
</protein>
<reference evidence="14 15" key="1">
    <citation type="submission" date="2016-10" db="EMBL/GenBank/DDBJ databases">
        <authorList>
            <person name="de Groot N.N."/>
        </authorList>
    </citation>
    <scope>NUCLEOTIDE SEQUENCE [LARGE SCALE GENOMIC DNA]</scope>
    <source>
        <strain evidence="14 15">R-24608</strain>
    </source>
</reference>
<dbReference type="InterPro" id="IPR035907">
    <property type="entry name" value="Hppk_sf"/>
</dbReference>
<dbReference type="AlphaFoldDB" id="A0A1I7IHG4"/>
<evidence type="ECO:0000256" key="3">
    <source>
        <dbReference type="ARBA" id="ARBA00013253"/>
    </source>
</evidence>
<dbReference type="Pfam" id="PF01288">
    <property type="entry name" value="HPPK"/>
    <property type="match status" value="1"/>
</dbReference>
<comment type="function">
    <text evidence="10">Catalyzes the transfer of pyrophosphate from adenosine triphosphate (ATP) to 6-hydroxymethyl-7,8-dihydropterin, an enzymatic step in folate biosynthesis pathway.</text>
</comment>
<keyword evidence="5" id="KW-0808">Transferase</keyword>
<keyword evidence="9" id="KW-0289">Folate biosynthesis</keyword>
<evidence type="ECO:0000313" key="15">
    <source>
        <dbReference type="Proteomes" id="UP000183656"/>
    </source>
</evidence>
<evidence type="ECO:0000313" key="14">
    <source>
        <dbReference type="EMBL" id="SFU72326.1"/>
    </source>
</evidence>
<evidence type="ECO:0000256" key="10">
    <source>
        <dbReference type="ARBA" id="ARBA00029409"/>
    </source>
</evidence>
<evidence type="ECO:0000259" key="13">
    <source>
        <dbReference type="PROSITE" id="PS00794"/>
    </source>
</evidence>
<proteinExistence type="inferred from homology"/>
<dbReference type="EC" id="2.7.6.3" evidence="3"/>